<dbReference type="AlphaFoldDB" id="A0A7S2Y8B3"/>
<name>A0A7S2Y8B3_9STRA</name>
<dbReference type="EMBL" id="HBHT01013559">
    <property type="protein sequence ID" value="CAD9959222.1"/>
    <property type="molecule type" value="Transcribed_RNA"/>
</dbReference>
<dbReference type="Gene3D" id="1.25.40.20">
    <property type="entry name" value="Ankyrin repeat-containing domain"/>
    <property type="match status" value="1"/>
</dbReference>
<reference evidence="1" key="1">
    <citation type="submission" date="2021-01" db="EMBL/GenBank/DDBJ databases">
        <authorList>
            <person name="Corre E."/>
            <person name="Pelletier E."/>
            <person name="Niang G."/>
            <person name="Scheremetjew M."/>
            <person name="Finn R."/>
            <person name="Kale V."/>
            <person name="Holt S."/>
            <person name="Cochrane G."/>
            <person name="Meng A."/>
            <person name="Brown T."/>
            <person name="Cohen L."/>
        </authorList>
    </citation>
    <scope>NUCLEOTIDE SEQUENCE</scope>
    <source>
        <strain evidence="1">CCMP125</strain>
    </source>
</reference>
<sequence length="125" mass="13601">MTQVSSSQELGCTAPDLTRGLSGLDLVAAISERNGPDNARFGLWHSGVCQSTVFGCRGLDSLRRFALASLCMAGRTDPLAFLQKAWLAPETGWHYLHVAVEDGHVEMVRFLLVKEVGVDVNLPLF</sequence>
<protein>
    <submittedName>
        <fullName evidence="1">Uncharacterized protein</fullName>
    </submittedName>
</protein>
<dbReference type="InterPro" id="IPR002110">
    <property type="entry name" value="Ankyrin_rpt"/>
</dbReference>
<dbReference type="SUPFAM" id="SSF48403">
    <property type="entry name" value="Ankyrin repeat"/>
    <property type="match status" value="1"/>
</dbReference>
<accession>A0A7S2Y8B3</accession>
<gene>
    <name evidence="1" type="ORF">APAL1065_LOCUS9087</name>
</gene>
<organism evidence="1">
    <name type="scientific">Entomoneis paludosa</name>
    <dbReference type="NCBI Taxonomy" id="265537"/>
    <lineage>
        <taxon>Eukaryota</taxon>
        <taxon>Sar</taxon>
        <taxon>Stramenopiles</taxon>
        <taxon>Ochrophyta</taxon>
        <taxon>Bacillariophyta</taxon>
        <taxon>Bacillariophyceae</taxon>
        <taxon>Bacillariophycidae</taxon>
        <taxon>Entomoneidaceae</taxon>
        <taxon>Entomoneis</taxon>
    </lineage>
</organism>
<proteinExistence type="predicted"/>
<dbReference type="Pfam" id="PF00023">
    <property type="entry name" value="Ank"/>
    <property type="match status" value="1"/>
</dbReference>
<dbReference type="InterPro" id="IPR036770">
    <property type="entry name" value="Ankyrin_rpt-contain_sf"/>
</dbReference>
<evidence type="ECO:0000313" key="1">
    <source>
        <dbReference type="EMBL" id="CAD9959222.1"/>
    </source>
</evidence>